<dbReference type="InterPro" id="IPR045743">
    <property type="entry name" value="DUF6089"/>
</dbReference>
<dbReference type="AlphaFoldDB" id="A0AAP2D6I3"/>
<evidence type="ECO:0000313" key="2">
    <source>
        <dbReference type="EMBL" id="MBT1686253.1"/>
    </source>
</evidence>
<dbReference type="Pfam" id="PF19573">
    <property type="entry name" value="DUF6089"/>
    <property type="match status" value="1"/>
</dbReference>
<dbReference type="RefSeq" id="WP_254089494.1">
    <property type="nucleotide sequence ID" value="NZ_JAHESC010000007.1"/>
</dbReference>
<accession>A0AAP2D6I3</accession>
<dbReference type="SUPFAM" id="SSF56925">
    <property type="entry name" value="OMPA-like"/>
    <property type="match status" value="1"/>
</dbReference>
<proteinExistence type="predicted"/>
<organism evidence="2 3">
    <name type="scientific">Dawidia soli</name>
    <dbReference type="NCBI Taxonomy" id="2782352"/>
    <lineage>
        <taxon>Bacteria</taxon>
        <taxon>Pseudomonadati</taxon>
        <taxon>Bacteroidota</taxon>
        <taxon>Cytophagia</taxon>
        <taxon>Cytophagales</taxon>
        <taxon>Chryseotaleaceae</taxon>
        <taxon>Dawidia</taxon>
    </lineage>
</organism>
<name>A0AAP2D6I3_9BACT</name>
<evidence type="ECO:0000313" key="3">
    <source>
        <dbReference type="Proteomes" id="UP001319180"/>
    </source>
</evidence>
<keyword evidence="3" id="KW-1185">Reference proteome</keyword>
<sequence>MEKNIVAVVAFIMLVPFFGQAQDFRAVRWNRDLMVNLGVGTSTYFGEITGSNDFGKINPSAIVGAEYFFTKRISARAQFAWFRTSGDDADAPGTDEDSRRVRNLSFASSNFEFSAIGIVNLVPHGFRFEDRPGVNVHAFAGVGVMRFNPTTEYQGTRYALQPLETEGVNYSRVTPVIPVGLGARIKLSPFYNVLIEGGYRFTFTDYMDDVSARRYPDPATLKSDLSRALSDRRGEIAAPTTTGTRGNPKTNDGYFLLNVSLQYYIPFEVNKNPQKKLYNRDKYLRKKCKLKN</sequence>
<evidence type="ECO:0000259" key="1">
    <source>
        <dbReference type="Pfam" id="PF19573"/>
    </source>
</evidence>
<feature type="domain" description="DUF6089" evidence="1">
    <location>
        <begin position="36"/>
        <end position="210"/>
    </location>
</feature>
<comment type="caution">
    <text evidence="2">The sequence shown here is derived from an EMBL/GenBank/DDBJ whole genome shotgun (WGS) entry which is preliminary data.</text>
</comment>
<dbReference type="EMBL" id="JAHESC010000007">
    <property type="protein sequence ID" value="MBT1686253.1"/>
    <property type="molecule type" value="Genomic_DNA"/>
</dbReference>
<dbReference type="Proteomes" id="UP001319180">
    <property type="component" value="Unassembled WGS sequence"/>
</dbReference>
<reference evidence="2 3" key="1">
    <citation type="submission" date="2021-05" db="EMBL/GenBank/DDBJ databases">
        <title>A Polyphasic approach of four new species of the genus Ohtaekwangia: Ohtaekwangia histidinii sp. nov., Ohtaekwangia cretensis sp. nov., Ohtaekwangia indiensis sp. nov., Ohtaekwangia reichenbachii sp. nov. from diverse environment.</title>
        <authorList>
            <person name="Octaviana S."/>
        </authorList>
    </citation>
    <scope>NUCLEOTIDE SEQUENCE [LARGE SCALE GENOMIC DNA]</scope>
    <source>
        <strain evidence="2 3">PWU37</strain>
    </source>
</reference>
<gene>
    <name evidence="2" type="ORF">KK078_06780</name>
</gene>
<dbReference type="InterPro" id="IPR011250">
    <property type="entry name" value="OMP/PagP_B-barrel"/>
</dbReference>
<protein>
    <submittedName>
        <fullName evidence="2">Outer membrane beta-barrel protein</fullName>
    </submittedName>
</protein>